<evidence type="ECO:0000256" key="3">
    <source>
        <dbReference type="ARBA" id="ARBA00022448"/>
    </source>
</evidence>
<dbReference type="RefSeq" id="WP_012818289.1">
    <property type="nucleotide sequence ID" value="NC_013393.1"/>
</dbReference>
<feature type="transmembrane region" description="Helical" evidence="8">
    <location>
        <begin position="118"/>
        <end position="146"/>
    </location>
</feature>
<keyword evidence="5 8" id="KW-0812">Transmembrane</keyword>
<evidence type="ECO:0000256" key="7">
    <source>
        <dbReference type="ARBA" id="ARBA00023136"/>
    </source>
</evidence>
<protein>
    <recommendedName>
        <fullName evidence="8">Transport permease protein</fullName>
    </recommendedName>
</protein>
<organism evidence="10">
    <name type="scientific">Staphylococcus epidermidis</name>
    <dbReference type="NCBI Taxonomy" id="1282"/>
    <lineage>
        <taxon>Bacteria</taxon>
        <taxon>Bacillati</taxon>
        <taxon>Bacillota</taxon>
        <taxon>Bacilli</taxon>
        <taxon>Bacillales</taxon>
        <taxon>Staphylococcaceae</taxon>
        <taxon>Staphylococcus</taxon>
    </lineage>
</organism>
<evidence type="ECO:0000256" key="6">
    <source>
        <dbReference type="ARBA" id="ARBA00022989"/>
    </source>
</evidence>
<comment type="subcellular location">
    <subcellularLocation>
        <location evidence="1 8">Cell membrane</location>
        <topology evidence="1 8">Multi-pass membrane protein</topology>
    </subcellularLocation>
</comment>
<evidence type="ECO:0000256" key="5">
    <source>
        <dbReference type="ARBA" id="ARBA00022692"/>
    </source>
</evidence>
<gene>
    <name evidence="10" type="ORF">SAP109A_003</name>
</gene>
<dbReference type="GO" id="GO:0015920">
    <property type="term" value="P:lipopolysaccharide transport"/>
    <property type="evidence" value="ECO:0007669"/>
    <property type="project" value="TreeGrafter"/>
</dbReference>
<proteinExistence type="inferred from homology"/>
<dbReference type="InterPro" id="IPR047817">
    <property type="entry name" value="ABC2_TM_bact-type"/>
</dbReference>
<dbReference type="EMBL" id="GQ900462">
    <property type="protein sequence ID" value="ADA80333.1"/>
    <property type="molecule type" value="Genomic_DNA"/>
</dbReference>
<feature type="transmembrane region" description="Helical" evidence="8">
    <location>
        <begin position="50"/>
        <end position="68"/>
    </location>
</feature>
<evidence type="ECO:0000256" key="8">
    <source>
        <dbReference type="RuleBase" id="RU361157"/>
    </source>
</evidence>
<dbReference type="InterPro" id="IPR013525">
    <property type="entry name" value="ABC2_TM"/>
</dbReference>
<name>D2JCK9_STAEP</name>
<feature type="transmembrane region" description="Helical" evidence="8">
    <location>
        <begin position="246"/>
        <end position="265"/>
    </location>
</feature>
<geneLocation type="plasmid" evidence="10">
    <name>pSK105</name>
</geneLocation>
<dbReference type="PANTHER" id="PTHR30413:SF10">
    <property type="entry name" value="CAPSULE POLYSACCHARIDE EXPORT INNER-MEMBRANE PROTEIN CTRC"/>
    <property type="match status" value="1"/>
</dbReference>
<reference evidence="10" key="2">
    <citation type="submission" date="2009-12" db="EMBL/GenBank/DDBJ databases">
        <authorList>
            <person name="Summers A.O."/>
            <person name="Shearer J."/>
            <person name="Wireman J."/>
        </authorList>
    </citation>
    <scope>NUCLEOTIDE SEQUENCE</scope>
    <source>
        <strain evidence="10">SK356</strain>
        <plasmid evidence="10">pSK105</plasmid>
    </source>
</reference>
<evidence type="ECO:0000259" key="9">
    <source>
        <dbReference type="PROSITE" id="PS51012"/>
    </source>
</evidence>
<feature type="transmembrane region" description="Helical" evidence="8">
    <location>
        <begin position="80"/>
        <end position="98"/>
    </location>
</feature>
<dbReference type="GO" id="GO:0005886">
    <property type="term" value="C:plasma membrane"/>
    <property type="evidence" value="ECO:0007669"/>
    <property type="project" value="UniProtKB-SubCell"/>
</dbReference>
<dbReference type="AlphaFoldDB" id="D2JCK9"/>
<dbReference type="PROSITE" id="PS51012">
    <property type="entry name" value="ABC_TM2"/>
    <property type="match status" value="1"/>
</dbReference>
<keyword evidence="10" id="KW-0614">Plasmid</keyword>
<evidence type="ECO:0000313" key="10">
    <source>
        <dbReference type="EMBL" id="ADA80333.1"/>
    </source>
</evidence>
<dbReference type="Pfam" id="PF01061">
    <property type="entry name" value="ABC2_membrane"/>
    <property type="match status" value="1"/>
</dbReference>
<keyword evidence="6 8" id="KW-1133">Transmembrane helix</keyword>
<feature type="domain" description="ABC transmembrane type-2" evidence="9">
    <location>
        <begin position="44"/>
        <end position="267"/>
    </location>
</feature>
<keyword evidence="3 8" id="KW-0813">Transport</keyword>
<comment type="similarity">
    <text evidence="2 8">Belongs to the ABC-2 integral membrane protein family.</text>
</comment>
<evidence type="ECO:0000256" key="4">
    <source>
        <dbReference type="ARBA" id="ARBA00022475"/>
    </source>
</evidence>
<evidence type="ECO:0000256" key="1">
    <source>
        <dbReference type="ARBA" id="ARBA00004651"/>
    </source>
</evidence>
<dbReference type="GO" id="GO:0140359">
    <property type="term" value="F:ABC-type transporter activity"/>
    <property type="evidence" value="ECO:0007669"/>
    <property type="project" value="InterPro"/>
</dbReference>
<feature type="transmembrane region" description="Helical" evidence="8">
    <location>
        <begin position="189"/>
        <end position="208"/>
    </location>
</feature>
<accession>D2JCK9</accession>
<reference evidence="10" key="1">
    <citation type="submission" date="2009-08" db="EMBL/GenBank/DDBJ databases">
        <authorList>
            <person name="Gill J."/>
            <person name="Borman J."/>
            <person name="Shetty J."/>
            <person name="Hostetler J."/>
            <person name="Durkin S."/>
            <person name="Montgomery B."/>
        </authorList>
    </citation>
    <scope>NUCLEOTIDE SEQUENCE</scope>
    <source>
        <strain evidence="10">SK356</strain>
        <plasmid evidence="10">pSK105</plasmid>
    </source>
</reference>
<dbReference type="PANTHER" id="PTHR30413">
    <property type="entry name" value="INNER MEMBRANE TRANSPORT PERMEASE"/>
    <property type="match status" value="1"/>
</dbReference>
<keyword evidence="7 8" id="KW-0472">Membrane</keyword>
<evidence type="ECO:0000256" key="2">
    <source>
        <dbReference type="ARBA" id="ARBA00007783"/>
    </source>
</evidence>
<keyword evidence="4 8" id="KW-1003">Cell membrane</keyword>
<feature type="transmembrane region" description="Helical" evidence="8">
    <location>
        <begin position="158"/>
        <end position="183"/>
    </location>
</feature>
<sequence>MAFLLLHNYTDFILFILKEHFNNLYLMKRLAQFEMKISNKNNYLGTAWELINPSIQIFMYWFIFGLGFRNNRTVENIPFIFWLIVGISMWFFVNQGILNGTKAVTSKYKQVAKMNFPLSILSSYIVLSKFYTHILLLILIMLICALNGYYPTIYTLQLLIFIPYTLLLTMTITLLTSTLAVIIRDVQMLMQALMRIIFFISSILYLPTNTLVLKVIQFNPIYFIAESYRAAILYQNWFFITHWKLSLYNLTFLLITFVLGSLLHVKYREQFADFL</sequence>